<keyword evidence="2" id="KW-1185">Reference proteome</keyword>
<protein>
    <submittedName>
        <fullName evidence="1">Uncharacterized protein</fullName>
    </submittedName>
</protein>
<name>A0AAE0YKJ7_9GAST</name>
<gene>
    <name evidence="1" type="ORF">RRG08_056197</name>
</gene>
<dbReference type="EMBL" id="JAWDGP010006010">
    <property type="protein sequence ID" value="KAK3748538.1"/>
    <property type="molecule type" value="Genomic_DNA"/>
</dbReference>
<comment type="caution">
    <text evidence="1">The sequence shown here is derived from an EMBL/GenBank/DDBJ whole genome shotgun (WGS) entry which is preliminary data.</text>
</comment>
<evidence type="ECO:0000313" key="1">
    <source>
        <dbReference type="EMBL" id="KAK3748538.1"/>
    </source>
</evidence>
<evidence type="ECO:0000313" key="2">
    <source>
        <dbReference type="Proteomes" id="UP001283361"/>
    </source>
</evidence>
<sequence>MKPWRPNNNTAGRVRVIGSKFCGPSQSAQLPEIPVSLHGEEAVHVTQPQKLRLPQSQNVGESDRRPCLLCQQRWRGGECWIWHEHV</sequence>
<proteinExistence type="predicted"/>
<accession>A0AAE0YKJ7</accession>
<organism evidence="1 2">
    <name type="scientific">Elysia crispata</name>
    <name type="common">lettuce slug</name>
    <dbReference type="NCBI Taxonomy" id="231223"/>
    <lineage>
        <taxon>Eukaryota</taxon>
        <taxon>Metazoa</taxon>
        <taxon>Spiralia</taxon>
        <taxon>Lophotrochozoa</taxon>
        <taxon>Mollusca</taxon>
        <taxon>Gastropoda</taxon>
        <taxon>Heterobranchia</taxon>
        <taxon>Euthyneura</taxon>
        <taxon>Panpulmonata</taxon>
        <taxon>Sacoglossa</taxon>
        <taxon>Placobranchoidea</taxon>
        <taxon>Plakobranchidae</taxon>
        <taxon>Elysia</taxon>
    </lineage>
</organism>
<dbReference type="Proteomes" id="UP001283361">
    <property type="component" value="Unassembled WGS sequence"/>
</dbReference>
<dbReference type="AlphaFoldDB" id="A0AAE0YKJ7"/>
<reference evidence="1" key="1">
    <citation type="journal article" date="2023" name="G3 (Bethesda)">
        <title>A reference genome for the long-term kleptoplast-retaining sea slug Elysia crispata morphotype clarki.</title>
        <authorList>
            <person name="Eastman K.E."/>
            <person name="Pendleton A.L."/>
            <person name="Shaikh M.A."/>
            <person name="Suttiyut T."/>
            <person name="Ogas R."/>
            <person name="Tomko P."/>
            <person name="Gavelis G."/>
            <person name="Widhalm J.R."/>
            <person name="Wisecaver J.H."/>
        </authorList>
    </citation>
    <scope>NUCLEOTIDE SEQUENCE</scope>
    <source>
        <strain evidence="1">ECLA1</strain>
    </source>
</reference>